<proteinExistence type="predicted"/>
<reference evidence="3" key="1">
    <citation type="submission" date="2020-03" db="EMBL/GenBank/DDBJ databases">
        <title>Intra-Species Differences in Population Size shape Life History and Genome Evolution.</title>
        <authorList>
            <person name="Willemsen D."/>
            <person name="Cui R."/>
            <person name="Valenzano D.R."/>
        </authorList>
    </citation>
    <scope>NUCLEOTIDE SEQUENCE</scope>
    <source>
        <strain evidence="3">GRZ</strain>
        <tissue evidence="3">Whole</tissue>
    </source>
</reference>
<dbReference type="Proteomes" id="UP000822369">
    <property type="component" value="Chromosome 6"/>
</dbReference>
<dbReference type="PANTHER" id="PTHR46888:SF13">
    <property type="entry name" value="RIBONUCLEASE H"/>
    <property type="match status" value="1"/>
</dbReference>
<dbReference type="PANTHER" id="PTHR46888">
    <property type="entry name" value="ZINC KNUCKLE DOMAINCONTAINING PROTEIN-RELATED"/>
    <property type="match status" value="1"/>
</dbReference>
<dbReference type="InterPro" id="IPR038269">
    <property type="entry name" value="SCAN_sf"/>
</dbReference>
<protein>
    <submittedName>
        <fullName evidence="3">LOC107384440-like protein</fullName>
    </submittedName>
</protein>
<name>A0A9D2YKV3_NOTFU</name>
<feature type="region of interest" description="Disordered" evidence="1">
    <location>
        <begin position="607"/>
        <end position="639"/>
    </location>
</feature>
<dbReference type="AlphaFoldDB" id="A0A9D2YKV3"/>
<dbReference type="Gene3D" id="1.10.4020.10">
    <property type="entry name" value="DNA breaking-rejoining enzymes"/>
    <property type="match status" value="1"/>
</dbReference>
<feature type="non-terminal residue" evidence="3">
    <location>
        <position position="700"/>
    </location>
</feature>
<accession>A0A9D2YKV3</accession>
<feature type="domain" description="SCAN box" evidence="2">
    <location>
        <begin position="281"/>
        <end position="367"/>
    </location>
</feature>
<evidence type="ECO:0000256" key="1">
    <source>
        <dbReference type="SAM" id="MobiDB-lite"/>
    </source>
</evidence>
<feature type="compositionally biased region" description="Low complexity" evidence="1">
    <location>
        <begin position="122"/>
        <end position="134"/>
    </location>
</feature>
<dbReference type="EMBL" id="JAAVVJ010000006">
    <property type="protein sequence ID" value="KAF7221269.1"/>
    <property type="molecule type" value="Genomic_DNA"/>
</dbReference>
<comment type="caution">
    <text evidence="3">The sequence shown here is derived from an EMBL/GenBank/DDBJ whole genome shotgun (WGS) entry which is preliminary data.</text>
</comment>
<dbReference type="Pfam" id="PF02023">
    <property type="entry name" value="SCAN"/>
    <property type="match status" value="1"/>
</dbReference>
<feature type="region of interest" description="Disordered" evidence="1">
    <location>
        <begin position="63"/>
        <end position="134"/>
    </location>
</feature>
<evidence type="ECO:0000313" key="3">
    <source>
        <dbReference type="EMBL" id="KAF7221269.1"/>
    </source>
</evidence>
<dbReference type="SUPFAM" id="SSF47353">
    <property type="entry name" value="Retrovirus capsid dimerization domain-like"/>
    <property type="match status" value="1"/>
</dbReference>
<gene>
    <name evidence="3" type="ORF">G4P62_009286</name>
</gene>
<evidence type="ECO:0000313" key="4">
    <source>
        <dbReference type="Proteomes" id="UP000822369"/>
    </source>
</evidence>
<organism evidence="3 4">
    <name type="scientific">Nothobranchius furzeri</name>
    <name type="common">Turquoise killifish</name>
    <dbReference type="NCBI Taxonomy" id="105023"/>
    <lineage>
        <taxon>Eukaryota</taxon>
        <taxon>Metazoa</taxon>
        <taxon>Chordata</taxon>
        <taxon>Craniata</taxon>
        <taxon>Vertebrata</taxon>
        <taxon>Euteleostomi</taxon>
        <taxon>Actinopterygii</taxon>
        <taxon>Neopterygii</taxon>
        <taxon>Teleostei</taxon>
        <taxon>Neoteleostei</taxon>
        <taxon>Acanthomorphata</taxon>
        <taxon>Ovalentaria</taxon>
        <taxon>Atherinomorphae</taxon>
        <taxon>Cyprinodontiformes</taxon>
        <taxon>Nothobranchiidae</taxon>
        <taxon>Nothobranchius</taxon>
    </lineage>
</organism>
<dbReference type="InterPro" id="IPR003309">
    <property type="entry name" value="SCAN_dom"/>
</dbReference>
<evidence type="ECO:0000259" key="2">
    <source>
        <dbReference type="Pfam" id="PF02023"/>
    </source>
</evidence>
<sequence length="700" mass="78138">MSGVELQAFLESPSRRQLETCRKQDLLEVAAHLGLPSAQQMLKKDLKEQIVLTMEQLKMLSPLSDPAVLPSQLKGDIDEGEEDADGATAGGGEKDPADGRQTPKRSERQKTPPLSLPRYDPSSSESRTSSPDTARLQLRLARLKQEAEDKQRQRDFEMRKLELEADTKIRLRWLELEIQAQQPVHRRDVPDTGLGMVPERPDVGKCMTLMPPFREAEVDSYFTAFERLATALCWPREVWPLLLQCKLSGKAQQVMASLSVQDSSDYDTVKEAVLHAYELVPEAYRQKFRSLRKRDGSQTFMEFSSEKSLLFDKWVLASKVTTISELKELILLEEFKRCLPERIVLYLNEQKVTTLSAAAILADEFALTHCVKVENRVRHERHYAVKPRTPGISGMRSPPRSFYRHKPGHGVKDCLLLKKKKDRSDVSERVVAFLSQTLPKSSRKMLDKTFEPFVFSGSVSLGDNETCSVPVKILRDTGASQTLILNSVLPFDDTSFTNVSVLLKGLTSEVVSCPLHEINLNSELVSGRFKVAVCSALPVAGIALLLGNDIAGGAVVPTPQVVENPMILECGKSPPGISPACVVTRSSAKKDVENLLNVSALFEGSGTRPLFHDQPQETVPVEDVPEDSSESQDDKDLISQTTLITEQKRDKALDKCFSAVSDSEEKPVGYYLQEGVLMRYWRNPRAEKAPWGRVSQVVIP</sequence>